<dbReference type="SUPFAM" id="SSF55874">
    <property type="entry name" value="ATPase domain of HSP90 chaperone/DNA topoisomerase II/histidine kinase"/>
    <property type="match status" value="1"/>
</dbReference>
<dbReference type="InterPro" id="IPR038973">
    <property type="entry name" value="MutL/Mlh/Pms-like"/>
</dbReference>
<dbReference type="NCBIfam" id="TIGR00585">
    <property type="entry name" value="mutl"/>
    <property type="match status" value="1"/>
</dbReference>
<protein>
    <submittedName>
        <fullName evidence="6">DNA mismatch repair protein Mlh1</fullName>
    </submittedName>
</protein>
<organism evidence="6 7">
    <name type="scientific">Paratrimastix pyriformis</name>
    <dbReference type="NCBI Taxonomy" id="342808"/>
    <lineage>
        <taxon>Eukaryota</taxon>
        <taxon>Metamonada</taxon>
        <taxon>Preaxostyla</taxon>
        <taxon>Paratrimastigidae</taxon>
        <taxon>Paratrimastix</taxon>
    </lineage>
</organism>
<evidence type="ECO:0000313" key="7">
    <source>
        <dbReference type="Proteomes" id="UP001141327"/>
    </source>
</evidence>
<dbReference type="PANTHER" id="PTHR10073:SF12">
    <property type="entry name" value="DNA MISMATCH REPAIR PROTEIN MLH1"/>
    <property type="match status" value="1"/>
</dbReference>
<dbReference type="Proteomes" id="UP001141327">
    <property type="component" value="Unassembled WGS sequence"/>
</dbReference>
<evidence type="ECO:0000259" key="5">
    <source>
        <dbReference type="SMART" id="SM01340"/>
    </source>
</evidence>
<sequence>MENSLDAGSTSISVLLQDGGTKALQITDNGHGIHPDDLKIICERFTTSKLAAYDDLFTLTTFGFRGEALASITHIARLSITTMTPGSQCAYRAMYRDGKLVGDPKPCAGVQGTQILVEDLFYNVLARRRALKSPAEEFARCWDVLSRYAIHYPKVTFSLRKQGEMAPVMLTHPAPASTTAAPSPADPTPPAEGEEHPCLNPIRLIYGEALARELRPPPAWSVILVHHDHHEPDFVVDGLVSNASYSAKKEVFILFINHRSVECAPLKKALDALYATYLPKQSHPFVYLSLTLDSRTVDPNVHPAKLEVRFLHQDAIISALVEVVTDVLRASDTSRTFYVQTLLPTGVATNPTSADADASGAATSAAAASKKSHHKKKDRDEAPRHREDGDDPGGADEAPTLQPYRMVRTDSKQASLDAFLSPTSGRPRSRMAEQAADGAGGEDGGGGEEKKKLKKKKTGDDDGGGGGGGDDDVVETAGKEQEDEVGLVCASPPACIVMKFVLYGGCPSGSFGSLILTGGISFKTLTK</sequence>
<comment type="similarity">
    <text evidence="1">Belongs to the DNA mismatch repair MutL/HexB family.</text>
</comment>
<dbReference type="InterPro" id="IPR036890">
    <property type="entry name" value="HATPase_C_sf"/>
</dbReference>
<accession>A0ABQ8UBE4</accession>
<feature type="domain" description="DNA mismatch repair protein S5" evidence="5">
    <location>
        <begin position="202"/>
        <end position="329"/>
    </location>
</feature>
<dbReference type="SUPFAM" id="SSF54211">
    <property type="entry name" value="Ribosomal protein S5 domain 2-like"/>
    <property type="match status" value="1"/>
</dbReference>
<dbReference type="InterPro" id="IPR014762">
    <property type="entry name" value="DNA_mismatch_repair_CS"/>
</dbReference>
<evidence type="ECO:0000256" key="1">
    <source>
        <dbReference type="ARBA" id="ARBA00006082"/>
    </source>
</evidence>
<evidence type="ECO:0000313" key="6">
    <source>
        <dbReference type="EMBL" id="KAJ4455662.1"/>
    </source>
</evidence>
<feature type="compositionally biased region" description="Low complexity" evidence="4">
    <location>
        <begin position="174"/>
        <end position="183"/>
    </location>
</feature>
<dbReference type="SMART" id="SM01340">
    <property type="entry name" value="DNA_mis_repair"/>
    <property type="match status" value="1"/>
</dbReference>
<feature type="compositionally biased region" description="Low complexity" evidence="4">
    <location>
        <begin position="352"/>
        <end position="369"/>
    </location>
</feature>
<dbReference type="PROSITE" id="PS00058">
    <property type="entry name" value="DNA_MISMATCH_REPAIR_1"/>
    <property type="match status" value="1"/>
</dbReference>
<dbReference type="PANTHER" id="PTHR10073">
    <property type="entry name" value="DNA MISMATCH REPAIR PROTEIN MLH, PMS, MUTL"/>
    <property type="match status" value="1"/>
</dbReference>
<feature type="region of interest" description="Disordered" evidence="4">
    <location>
        <begin position="348"/>
        <end position="481"/>
    </location>
</feature>
<keyword evidence="7" id="KW-1185">Reference proteome</keyword>
<dbReference type="EMBL" id="JAPMOS010000097">
    <property type="protein sequence ID" value="KAJ4455662.1"/>
    <property type="molecule type" value="Genomic_DNA"/>
</dbReference>
<proteinExistence type="inferred from homology"/>
<dbReference type="Gene3D" id="3.30.565.10">
    <property type="entry name" value="Histidine kinase-like ATPase, C-terminal domain"/>
    <property type="match status" value="1"/>
</dbReference>
<keyword evidence="3" id="KW-0234">DNA repair</keyword>
<name>A0ABQ8UBE4_9EUKA</name>
<dbReference type="InterPro" id="IPR013507">
    <property type="entry name" value="DNA_mismatch_S5_2-like"/>
</dbReference>
<dbReference type="Pfam" id="PF13589">
    <property type="entry name" value="HATPase_c_3"/>
    <property type="match status" value="1"/>
</dbReference>
<dbReference type="Gene3D" id="3.30.230.10">
    <property type="match status" value="1"/>
</dbReference>
<dbReference type="CDD" id="cd16926">
    <property type="entry name" value="HATPase_MutL-MLH-PMS-like"/>
    <property type="match status" value="1"/>
</dbReference>
<keyword evidence="2" id="KW-0227">DNA damage</keyword>
<dbReference type="InterPro" id="IPR014721">
    <property type="entry name" value="Ribsml_uS5_D2-typ_fold_subgr"/>
</dbReference>
<dbReference type="InterPro" id="IPR002099">
    <property type="entry name" value="MutL/Mlh/PMS"/>
</dbReference>
<evidence type="ECO:0000256" key="4">
    <source>
        <dbReference type="SAM" id="MobiDB-lite"/>
    </source>
</evidence>
<gene>
    <name evidence="6" type="ORF">PAPYR_9309</name>
</gene>
<dbReference type="Pfam" id="PF01119">
    <property type="entry name" value="DNA_mis_repair"/>
    <property type="match status" value="1"/>
</dbReference>
<evidence type="ECO:0000256" key="3">
    <source>
        <dbReference type="ARBA" id="ARBA00023204"/>
    </source>
</evidence>
<feature type="compositionally biased region" description="Basic and acidic residues" evidence="4">
    <location>
        <begin position="378"/>
        <end position="388"/>
    </location>
</feature>
<comment type="caution">
    <text evidence="6">The sequence shown here is derived from an EMBL/GenBank/DDBJ whole genome shotgun (WGS) entry which is preliminary data.</text>
</comment>
<feature type="region of interest" description="Disordered" evidence="4">
    <location>
        <begin position="174"/>
        <end position="194"/>
    </location>
</feature>
<dbReference type="InterPro" id="IPR020568">
    <property type="entry name" value="Ribosomal_Su5_D2-typ_SF"/>
</dbReference>
<evidence type="ECO:0000256" key="2">
    <source>
        <dbReference type="ARBA" id="ARBA00022763"/>
    </source>
</evidence>
<reference evidence="6" key="1">
    <citation type="journal article" date="2022" name="bioRxiv">
        <title>Genomics of Preaxostyla Flagellates Illuminates Evolutionary Transitions and the Path Towards Mitochondrial Loss.</title>
        <authorList>
            <person name="Novak L.V.F."/>
            <person name="Treitli S.C."/>
            <person name="Pyrih J."/>
            <person name="Halakuc P."/>
            <person name="Pipaliya S.V."/>
            <person name="Vacek V."/>
            <person name="Brzon O."/>
            <person name="Soukal P."/>
            <person name="Eme L."/>
            <person name="Dacks J.B."/>
            <person name="Karnkowska A."/>
            <person name="Elias M."/>
            <person name="Hampl V."/>
        </authorList>
    </citation>
    <scope>NUCLEOTIDE SEQUENCE</scope>
    <source>
        <strain evidence="6">RCP-MX</strain>
    </source>
</reference>